<keyword evidence="4" id="KW-0249">Electron transport</keyword>
<organism evidence="8 9">
    <name type="scientific">Microbulbifer bruguierae</name>
    <dbReference type="NCBI Taxonomy" id="3029061"/>
    <lineage>
        <taxon>Bacteria</taxon>
        <taxon>Pseudomonadati</taxon>
        <taxon>Pseudomonadota</taxon>
        <taxon>Gammaproteobacteria</taxon>
        <taxon>Cellvibrionales</taxon>
        <taxon>Microbulbiferaceae</taxon>
        <taxon>Microbulbifer</taxon>
    </lineage>
</organism>
<dbReference type="EMBL" id="CP118605">
    <property type="protein sequence ID" value="WGL17700.1"/>
    <property type="molecule type" value="Genomic_DNA"/>
</dbReference>
<evidence type="ECO:0000313" key="9">
    <source>
        <dbReference type="Proteomes" id="UP001236500"/>
    </source>
</evidence>
<evidence type="ECO:0000256" key="5">
    <source>
        <dbReference type="ARBA" id="ARBA00023004"/>
    </source>
</evidence>
<dbReference type="InterPro" id="IPR009056">
    <property type="entry name" value="Cyt_c-like_dom"/>
</dbReference>
<evidence type="ECO:0000256" key="3">
    <source>
        <dbReference type="ARBA" id="ARBA00022723"/>
    </source>
</evidence>
<dbReference type="PANTHER" id="PTHR40942:SF4">
    <property type="entry name" value="CYTOCHROME C5"/>
    <property type="match status" value="1"/>
</dbReference>
<evidence type="ECO:0000256" key="6">
    <source>
        <dbReference type="PROSITE-ProRule" id="PRU00433"/>
    </source>
</evidence>
<keyword evidence="9" id="KW-1185">Reference proteome</keyword>
<keyword evidence="5 6" id="KW-0408">Iron</keyword>
<dbReference type="PROSITE" id="PS51007">
    <property type="entry name" value="CYTC"/>
    <property type="match status" value="1"/>
</dbReference>
<evidence type="ECO:0000259" key="7">
    <source>
        <dbReference type="PROSITE" id="PS51007"/>
    </source>
</evidence>
<dbReference type="Proteomes" id="UP001236500">
    <property type="component" value="Chromosome"/>
</dbReference>
<keyword evidence="2 6" id="KW-0349">Heme</keyword>
<dbReference type="InterPro" id="IPR002323">
    <property type="entry name" value="Cyt_CIE"/>
</dbReference>
<protein>
    <submittedName>
        <fullName evidence="8">C-type cytochrome</fullName>
    </submittedName>
</protein>
<name>A0ABY8NFI1_9GAMM</name>
<feature type="domain" description="Cytochrome c" evidence="7">
    <location>
        <begin position="54"/>
        <end position="137"/>
    </location>
</feature>
<evidence type="ECO:0000256" key="4">
    <source>
        <dbReference type="ARBA" id="ARBA00022982"/>
    </source>
</evidence>
<dbReference type="Pfam" id="PF13442">
    <property type="entry name" value="Cytochrome_CBB3"/>
    <property type="match status" value="1"/>
</dbReference>
<proteinExistence type="predicted"/>
<dbReference type="Gene3D" id="1.10.760.10">
    <property type="entry name" value="Cytochrome c-like domain"/>
    <property type="match status" value="1"/>
</dbReference>
<accession>A0ABY8NFI1</accession>
<dbReference type="SUPFAM" id="SSF46626">
    <property type="entry name" value="Cytochrome c"/>
    <property type="match status" value="1"/>
</dbReference>
<dbReference type="PROSITE" id="PS51257">
    <property type="entry name" value="PROKAR_LIPOPROTEIN"/>
    <property type="match status" value="1"/>
</dbReference>
<evidence type="ECO:0000313" key="8">
    <source>
        <dbReference type="EMBL" id="WGL17700.1"/>
    </source>
</evidence>
<evidence type="ECO:0000256" key="1">
    <source>
        <dbReference type="ARBA" id="ARBA00022448"/>
    </source>
</evidence>
<dbReference type="InterPro" id="IPR036909">
    <property type="entry name" value="Cyt_c-like_dom_sf"/>
</dbReference>
<gene>
    <name evidence="8" type="ORF">PVT68_05245</name>
</gene>
<reference evidence="8 9" key="1">
    <citation type="submission" date="2023-02" db="EMBL/GenBank/DDBJ databases">
        <title>Description and genomic characterization of Microbulbifer bruguierae sp. nov., isolated from the sediment of mangrove plant Bruguiera sexangula.</title>
        <authorList>
            <person name="Long M."/>
        </authorList>
    </citation>
    <scope>NUCLEOTIDE SEQUENCE [LARGE SCALE GENOMIC DNA]</scope>
    <source>
        <strain evidence="8 9">H12</strain>
    </source>
</reference>
<evidence type="ECO:0000256" key="2">
    <source>
        <dbReference type="ARBA" id="ARBA00022617"/>
    </source>
</evidence>
<sequence>MRKSDSVSGVCVFLLVLFVTGCSKSEGPSAQEPEKLAVAVDGPPVTSPSAAGTDAAQISEQLLATYQQTCGNCHERGIVGAPATGDVAAWAPRVALGMETLVGRARNGFKAMPPAGLCYNCSDEDFAQLIRYMSSEK</sequence>
<dbReference type="PRINTS" id="PR00607">
    <property type="entry name" value="CYTCHROMECIE"/>
</dbReference>
<keyword evidence="1" id="KW-0813">Transport</keyword>
<dbReference type="RefSeq" id="WP_280321601.1">
    <property type="nucleotide sequence ID" value="NZ_CP118605.1"/>
</dbReference>
<keyword evidence="3 6" id="KW-0479">Metal-binding</keyword>
<dbReference type="PANTHER" id="PTHR40942">
    <property type="match status" value="1"/>
</dbReference>